<sequence length="67" mass="7835">MGDLTVGVHVIYSSFLSWYLEQLYKFFVRSSSAQDAQRQKRSYGINLRIANCMDFCVLRWPRVKGPT</sequence>
<proteinExistence type="predicted"/>
<dbReference type="AlphaFoldDB" id="A0A9D4U8X3"/>
<organism evidence="1 2">
    <name type="scientific">Adiantum capillus-veneris</name>
    <name type="common">Maidenhair fern</name>
    <dbReference type="NCBI Taxonomy" id="13818"/>
    <lineage>
        <taxon>Eukaryota</taxon>
        <taxon>Viridiplantae</taxon>
        <taxon>Streptophyta</taxon>
        <taxon>Embryophyta</taxon>
        <taxon>Tracheophyta</taxon>
        <taxon>Polypodiopsida</taxon>
        <taxon>Polypodiidae</taxon>
        <taxon>Polypodiales</taxon>
        <taxon>Pteridineae</taxon>
        <taxon>Pteridaceae</taxon>
        <taxon>Vittarioideae</taxon>
        <taxon>Adiantum</taxon>
    </lineage>
</organism>
<protein>
    <submittedName>
        <fullName evidence="1">Uncharacterized protein</fullName>
    </submittedName>
</protein>
<dbReference type="Proteomes" id="UP000886520">
    <property type="component" value="Chromosome 21"/>
</dbReference>
<keyword evidence="2" id="KW-1185">Reference proteome</keyword>
<comment type="caution">
    <text evidence="1">The sequence shown here is derived from an EMBL/GenBank/DDBJ whole genome shotgun (WGS) entry which is preliminary data.</text>
</comment>
<gene>
    <name evidence="1" type="ORF">GOP47_0021862</name>
</gene>
<dbReference type="EMBL" id="JABFUD020000021">
    <property type="protein sequence ID" value="KAI5063315.1"/>
    <property type="molecule type" value="Genomic_DNA"/>
</dbReference>
<evidence type="ECO:0000313" key="2">
    <source>
        <dbReference type="Proteomes" id="UP000886520"/>
    </source>
</evidence>
<name>A0A9D4U8X3_ADICA</name>
<accession>A0A9D4U8X3</accession>
<reference evidence="1" key="1">
    <citation type="submission" date="2021-01" db="EMBL/GenBank/DDBJ databases">
        <title>Adiantum capillus-veneris genome.</title>
        <authorList>
            <person name="Fang Y."/>
            <person name="Liao Q."/>
        </authorList>
    </citation>
    <scope>NUCLEOTIDE SEQUENCE</scope>
    <source>
        <strain evidence="1">H3</strain>
        <tissue evidence="1">Leaf</tissue>
    </source>
</reference>
<evidence type="ECO:0000313" key="1">
    <source>
        <dbReference type="EMBL" id="KAI5063315.1"/>
    </source>
</evidence>